<accession>A0A9Q1KCM4</accession>
<dbReference type="EMBL" id="JAKOGI010000189">
    <property type="protein sequence ID" value="KAJ8440469.1"/>
    <property type="molecule type" value="Genomic_DNA"/>
</dbReference>
<evidence type="ECO:0000313" key="3">
    <source>
        <dbReference type="Proteomes" id="UP001153076"/>
    </source>
</evidence>
<feature type="region of interest" description="Disordered" evidence="1">
    <location>
        <begin position="260"/>
        <end position="287"/>
    </location>
</feature>
<reference evidence="2" key="1">
    <citation type="submission" date="2022-04" db="EMBL/GenBank/DDBJ databases">
        <title>Carnegiea gigantea Genome sequencing and assembly v2.</title>
        <authorList>
            <person name="Copetti D."/>
            <person name="Sanderson M.J."/>
            <person name="Burquez A."/>
            <person name="Wojciechowski M.F."/>
        </authorList>
    </citation>
    <scope>NUCLEOTIDE SEQUENCE</scope>
    <source>
        <strain evidence="2">SGP5-SGP5p</strain>
        <tissue evidence="2">Aerial part</tissue>
    </source>
</reference>
<dbReference type="PROSITE" id="PS00018">
    <property type="entry name" value="EF_HAND_1"/>
    <property type="match status" value="1"/>
</dbReference>
<evidence type="ECO:0000313" key="2">
    <source>
        <dbReference type="EMBL" id="KAJ8440469.1"/>
    </source>
</evidence>
<dbReference type="Proteomes" id="UP001153076">
    <property type="component" value="Unassembled WGS sequence"/>
</dbReference>
<dbReference type="OrthoDB" id="186625at2759"/>
<gene>
    <name evidence="2" type="ORF">Cgig2_013628</name>
</gene>
<dbReference type="InterPro" id="IPR018247">
    <property type="entry name" value="EF_Hand_1_Ca_BS"/>
</dbReference>
<evidence type="ECO:0000256" key="1">
    <source>
        <dbReference type="SAM" id="MobiDB-lite"/>
    </source>
</evidence>
<organism evidence="2 3">
    <name type="scientific">Carnegiea gigantea</name>
    <dbReference type="NCBI Taxonomy" id="171969"/>
    <lineage>
        <taxon>Eukaryota</taxon>
        <taxon>Viridiplantae</taxon>
        <taxon>Streptophyta</taxon>
        <taxon>Embryophyta</taxon>
        <taxon>Tracheophyta</taxon>
        <taxon>Spermatophyta</taxon>
        <taxon>Magnoliopsida</taxon>
        <taxon>eudicotyledons</taxon>
        <taxon>Gunneridae</taxon>
        <taxon>Pentapetalae</taxon>
        <taxon>Caryophyllales</taxon>
        <taxon>Cactineae</taxon>
        <taxon>Cactaceae</taxon>
        <taxon>Cactoideae</taxon>
        <taxon>Echinocereeae</taxon>
        <taxon>Carnegiea</taxon>
    </lineage>
</organism>
<protein>
    <submittedName>
        <fullName evidence="2">Uncharacterized protein</fullName>
    </submittedName>
</protein>
<keyword evidence="3" id="KW-1185">Reference proteome</keyword>
<dbReference type="AlphaFoldDB" id="A0A9Q1KCM4"/>
<name>A0A9Q1KCM4_9CARY</name>
<comment type="caution">
    <text evidence="2">The sequence shown here is derived from an EMBL/GenBank/DDBJ whole genome shotgun (WGS) entry which is preliminary data.</text>
</comment>
<sequence>MQGYVGYNYGTGVGDWIDGDGNGAIGDQELQTVLTTSRGHKFSLRTVHLLMYEFTHSNKRMIGTIRKTLALVAVGLSGRNNYLPALALVAASLPTLGWRPDLPIFCASQCRRSFLSSLVLLSSPVVLRGFSSPWSVLGRRKRALFRWPASSGPSVILLLPLVQYRGKPEVVEVGHGMFQAKRSTTDESKGNDVHEGLLDNSKTITQPLDDAHNRPIFVGKFPSQAPSCGSSIEDDEEINSSLRLIDSALEMDIQLHEKREMTKHSNKGKNSGNRNSRSIHDSPTPPEIAKEALDVGKKLGFRCAAVVFFFSSAATAAFQSLIRLVSRCSPVATVRRRTLLWHEFAVCSLVDGASAAQLHSARSYSACFILSPATIDCPFSNLSWFLSARVLCILTRPVSPTVVSHGW</sequence>
<proteinExistence type="predicted"/>